<dbReference type="Pfam" id="PF01451">
    <property type="entry name" value="LMWPc"/>
    <property type="match status" value="1"/>
</dbReference>
<dbReference type="PANTHER" id="PTHR11717:SF7">
    <property type="entry name" value="LOW MOLECULAR WEIGHT PHOSPHOTYROSINE PROTEIN PHOSPHATASE"/>
    <property type="match status" value="1"/>
</dbReference>
<dbReference type="Gene3D" id="3.40.50.2300">
    <property type="match status" value="1"/>
</dbReference>
<dbReference type="SUPFAM" id="SSF52788">
    <property type="entry name" value="Phosphotyrosine protein phosphatases I"/>
    <property type="match status" value="1"/>
</dbReference>
<dbReference type="CDD" id="cd16343">
    <property type="entry name" value="LMWPTP"/>
    <property type="match status" value="1"/>
</dbReference>
<dbReference type="GO" id="GO:0004725">
    <property type="term" value="F:protein tyrosine phosphatase activity"/>
    <property type="evidence" value="ECO:0007669"/>
    <property type="project" value="UniProtKB-EC"/>
</dbReference>
<name>A0A1H0EDR9_9ACTO</name>
<feature type="domain" description="Phosphotyrosine protein phosphatase I" evidence="3">
    <location>
        <begin position="38"/>
        <end position="226"/>
    </location>
</feature>
<reference evidence="5" key="1">
    <citation type="submission" date="2016-10" db="EMBL/GenBank/DDBJ databases">
        <authorList>
            <person name="Varghese N."/>
            <person name="Submissions S."/>
        </authorList>
    </citation>
    <scope>NUCLEOTIDE SEQUENCE [LARGE SCALE GENOMIC DNA]</scope>
    <source>
        <strain evidence="5">DSM 27982</strain>
    </source>
</reference>
<dbReference type="PANTHER" id="PTHR11717">
    <property type="entry name" value="LOW MOLECULAR WEIGHT PROTEIN TYROSINE PHOSPHATASE"/>
    <property type="match status" value="1"/>
</dbReference>
<feature type="compositionally biased region" description="Low complexity" evidence="2">
    <location>
        <begin position="173"/>
        <end position="191"/>
    </location>
</feature>
<feature type="region of interest" description="Disordered" evidence="2">
    <location>
        <begin position="173"/>
        <end position="192"/>
    </location>
</feature>
<organism evidence="4 5">
    <name type="scientific">Actinomyces ruminicola</name>
    <dbReference type="NCBI Taxonomy" id="332524"/>
    <lineage>
        <taxon>Bacteria</taxon>
        <taxon>Bacillati</taxon>
        <taxon>Actinomycetota</taxon>
        <taxon>Actinomycetes</taxon>
        <taxon>Actinomycetales</taxon>
        <taxon>Actinomycetaceae</taxon>
        <taxon>Actinomyces</taxon>
    </lineage>
</organism>
<dbReference type="InterPro" id="IPR036196">
    <property type="entry name" value="Ptyr_pPase_sf"/>
</dbReference>
<dbReference type="SMART" id="SM00226">
    <property type="entry name" value="LMWPc"/>
    <property type="match status" value="1"/>
</dbReference>
<sequence length="238" mass="24429">MTSRPDSAARTAVGQVGGVDSLDPVPHLPEPRDRAAPYGVVMVCTGNICRSAMAHAVLVDRLAAAAVPTTGPGGVVVTSAGVSDEETGNPMDPRARRILAEGGYGIGADAAARAVAAVINAHAAHRISDAELRSADLVLAMTTAHLRALLRRAERLGVDPGRIRMFREFDPEAATTTPAGGTAPGAPAYPADRADLDVPDPWYGTVADFVDTLDVVERVSDALAPALTQLTGTPGATP</sequence>
<dbReference type="AlphaFoldDB" id="A0A1H0EDR9"/>
<dbReference type="InterPro" id="IPR023485">
    <property type="entry name" value="Ptyr_pPase"/>
</dbReference>
<evidence type="ECO:0000313" key="4">
    <source>
        <dbReference type="EMBL" id="SDN80460.1"/>
    </source>
</evidence>
<gene>
    <name evidence="4" type="ORF">SAMN05216355_11548</name>
</gene>
<dbReference type="EMBL" id="FNIM01000015">
    <property type="protein sequence ID" value="SDN80460.1"/>
    <property type="molecule type" value="Genomic_DNA"/>
</dbReference>
<dbReference type="InterPro" id="IPR050438">
    <property type="entry name" value="LMW_PTPase"/>
</dbReference>
<evidence type="ECO:0000256" key="1">
    <source>
        <dbReference type="ARBA" id="ARBA00013064"/>
    </source>
</evidence>
<protein>
    <recommendedName>
        <fullName evidence="1">protein-tyrosine-phosphatase</fullName>
        <ecNumber evidence="1">3.1.3.48</ecNumber>
    </recommendedName>
</protein>
<accession>A0A1H0EDR9</accession>
<evidence type="ECO:0000259" key="3">
    <source>
        <dbReference type="SMART" id="SM00226"/>
    </source>
</evidence>
<dbReference type="Proteomes" id="UP000198541">
    <property type="component" value="Unassembled WGS sequence"/>
</dbReference>
<keyword evidence="5" id="KW-1185">Reference proteome</keyword>
<proteinExistence type="predicted"/>
<dbReference type="EC" id="3.1.3.48" evidence="1"/>
<feature type="region of interest" description="Disordered" evidence="2">
    <location>
        <begin position="1"/>
        <end position="31"/>
    </location>
</feature>
<dbReference type="STRING" id="332524.SAMN04487766_11614"/>
<evidence type="ECO:0000313" key="5">
    <source>
        <dbReference type="Proteomes" id="UP000198541"/>
    </source>
</evidence>
<evidence type="ECO:0000256" key="2">
    <source>
        <dbReference type="SAM" id="MobiDB-lite"/>
    </source>
</evidence>